<proteinExistence type="predicted"/>
<dbReference type="Proteomes" id="UP000245590">
    <property type="component" value="Unassembled WGS sequence"/>
</dbReference>
<dbReference type="GO" id="GO:0071949">
    <property type="term" value="F:FAD binding"/>
    <property type="evidence" value="ECO:0007669"/>
    <property type="project" value="InterPro"/>
</dbReference>
<dbReference type="PRINTS" id="PR00420">
    <property type="entry name" value="RNGMNOXGNASE"/>
</dbReference>
<accession>A0A2U2RJD1</accession>
<dbReference type="Gene3D" id="3.50.50.60">
    <property type="entry name" value="FAD/NAD(P)-binding domain"/>
    <property type="match status" value="2"/>
</dbReference>
<evidence type="ECO:0000256" key="1">
    <source>
        <dbReference type="ARBA" id="ARBA00023002"/>
    </source>
</evidence>
<dbReference type="AlphaFoldDB" id="A0A2U2RJD1"/>
<comment type="caution">
    <text evidence="3">The sequence shown here is derived from an EMBL/GenBank/DDBJ whole genome shotgun (WGS) entry which is preliminary data.</text>
</comment>
<protein>
    <submittedName>
        <fullName evidence="3">2-polyprenyl-6-methoxyphenol hydroxylase</fullName>
    </submittedName>
</protein>
<evidence type="ECO:0000313" key="3">
    <source>
        <dbReference type="EMBL" id="PWH05973.1"/>
    </source>
</evidence>
<feature type="domain" description="FAD-binding" evidence="2">
    <location>
        <begin position="15"/>
        <end position="334"/>
    </location>
</feature>
<evidence type="ECO:0000259" key="2">
    <source>
        <dbReference type="Pfam" id="PF01494"/>
    </source>
</evidence>
<dbReference type="PANTHER" id="PTHR43476">
    <property type="entry name" value="3-(3-HYDROXY-PHENYL)PROPIONATE/3-HYDROXYCINNAMIC ACID HYDROXYLASE"/>
    <property type="match status" value="1"/>
</dbReference>
<dbReference type="InterPro" id="IPR002938">
    <property type="entry name" value="FAD-bd"/>
</dbReference>
<evidence type="ECO:0000313" key="4">
    <source>
        <dbReference type="Proteomes" id="UP000245590"/>
    </source>
</evidence>
<organism evidence="3 4">
    <name type="scientific">Brachybacterium endophyticum</name>
    <dbReference type="NCBI Taxonomy" id="2182385"/>
    <lineage>
        <taxon>Bacteria</taxon>
        <taxon>Bacillati</taxon>
        <taxon>Actinomycetota</taxon>
        <taxon>Actinomycetes</taxon>
        <taxon>Micrococcales</taxon>
        <taxon>Dermabacteraceae</taxon>
        <taxon>Brachybacterium</taxon>
    </lineage>
</organism>
<reference evidence="3 4" key="1">
    <citation type="submission" date="2018-05" db="EMBL/GenBank/DDBJ databases">
        <title>Brachybacterium sp. M1HQ-2T, whole genome shotgun sequence.</title>
        <authorList>
            <person name="Tuo L."/>
        </authorList>
    </citation>
    <scope>NUCLEOTIDE SEQUENCE [LARGE SCALE GENOMIC DNA]</scope>
    <source>
        <strain evidence="3 4">M1HQ-2</strain>
    </source>
</reference>
<dbReference type="PANTHER" id="PTHR43476:SF5">
    <property type="entry name" value="FAD-DEPENDENT MONOOXYGENASE"/>
    <property type="match status" value="1"/>
</dbReference>
<dbReference type="Pfam" id="PF01494">
    <property type="entry name" value="FAD_binding_3"/>
    <property type="match status" value="1"/>
</dbReference>
<sequence>MSTSTPPTAPASLRTGVCVVGGGPAGLMTGYLLARQGVEVTVLEKHPDFHRDFRGDTIHPSTLELLGELGLLEEFLALPHDEMRRAEVSFGGRRRTIADLSRLPTRCRFMVFVPQWDFLDFLAREAEALPTFTLLREAEVTGLITELVGPGQAGHRVTGVRARTPRGDLRITSRLVIGADGRSSLLRAATGLPLRTTGAPIDVLWMRIAKQPDEDLPLFTGGAGVLVLIDRGEYWQAAFVVPHGTIHAIRERGIGFLHRRLALARPELEERVRALAWDDVHPLEVRVDHLRRWHVPGLLCIGDAAHAMSPAGGVGINLAIQDAVATARILGPVLAPSPSTWRAPRTPSSRELDAVRRRRLWPALVTQRIQAGVVAGAFPRTLDEVATGEPLALRVVSALPFMRHVVGRFIGVGVRPEHATRIVGRKP</sequence>
<gene>
    <name evidence="3" type="ORF">DEO23_09105</name>
</gene>
<dbReference type="RefSeq" id="WP_109275720.1">
    <property type="nucleotide sequence ID" value="NZ_QFKX01000003.1"/>
</dbReference>
<dbReference type="SUPFAM" id="SSF51905">
    <property type="entry name" value="FAD/NAD(P)-binding domain"/>
    <property type="match status" value="1"/>
</dbReference>
<dbReference type="InterPro" id="IPR050631">
    <property type="entry name" value="PheA/TfdB_FAD_monoxygenase"/>
</dbReference>
<dbReference type="InterPro" id="IPR036188">
    <property type="entry name" value="FAD/NAD-bd_sf"/>
</dbReference>
<dbReference type="EMBL" id="QFKX01000003">
    <property type="protein sequence ID" value="PWH05973.1"/>
    <property type="molecule type" value="Genomic_DNA"/>
</dbReference>
<dbReference type="GO" id="GO:0016491">
    <property type="term" value="F:oxidoreductase activity"/>
    <property type="evidence" value="ECO:0007669"/>
    <property type="project" value="UniProtKB-KW"/>
</dbReference>
<name>A0A2U2RJD1_9MICO</name>
<keyword evidence="4" id="KW-1185">Reference proteome</keyword>
<dbReference type="NCBIfam" id="NF004834">
    <property type="entry name" value="PRK06185.1-3"/>
    <property type="match status" value="1"/>
</dbReference>
<dbReference type="OrthoDB" id="9791689at2"/>
<keyword evidence="1" id="KW-0560">Oxidoreductase</keyword>